<dbReference type="Proteomes" id="UP000821845">
    <property type="component" value="Chromosome 7"/>
</dbReference>
<gene>
    <name evidence="1" type="ORF">HPB50_007998</name>
</gene>
<evidence type="ECO:0000313" key="1">
    <source>
        <dbReference type="EMBL" id="KAH6925617.1"/>
    </source>
</evidence>
<protein>
    <submittedName>
        <fullName evidence="1">Uncharacterized protein</fullName>
    </submittedName>
</protein>
<proteinExistence type="predicted"/>
<dbReference type="EMBL" id="CM023487">
    <property type="protein sequence ID" value="KAH6925617.1"/>
    <property type="molecule type" value="Genomic_DNA"/>
</dbReference>
<evidence type="ECO:0000313" key="2">
    <source>
        <dbReference type="Proteomes" id="UP000821845"/>
    </source>
</evidence>
<reference evidence="1" key="1">
    <citation type="submission" date="2020-05" db="EMBL/GenBank/DDBJ databases">
        <title>Large-scale comparative analyses of tick genomes elucidate their genetic diversity and vector capacities.</title>
        <authorList>
            <person name="Jia N."/>
            <person name="Wang J."/>
            <person name="Shi W."/>
            <person name="Du L."/>
            <person name="Sun Y."/>
            <person name="Zhan W."/>
            <person name="Jiang J."/>
            <person name="Wang Q."/>
            <person name="Zhang B."/>
            <person name="Ji P."/>
            <person name="Sakyi L.B."/>
            <person name="Cui X."/>
            <person name="Yuan T."/>
            <person name="Jiang B."/>
            <person name="Yang W."/>
            <person name="Lam T.T.-Y."/>
            <person name="Chang Q."/>
            <person name="Ding S."/>
            <person name="Wang X."/>
            <person name="Zhu J."/>
            <person name="Ruan X."/>
            <person name="Zhao L."/>
            <person name="Wei J."/>
            <person name="Que T."/>
            <person name="Du C."/>
            <person name="Cheng J."/>
            <person name="Dai P."/>
            <person name="Han X."/>
            <person name="Huang E."/>
            <person name="Gao Y."/>
            <person name="Liu J."/>
            <person name="Shao H."/>
            <person name="Ye R."/>
            <person name="Li L."/>
            <person name="Wei W."/>
            <person name="Wang X."/>
            <person name="Wang C."/>
            <person name="Yang T."/>
            <person name="Huo Q."/>
            <person name="Li W."/>
            <person name="Guo W."/>
            <person name="Chen H."/>
            <person name="Zhou L."/>
            <person name="Ni X."/>
            <person name="Tian J."/>
            <person name="Zhou Y."/>
            <person name="Sheng Y."/>
            <person name="Liu T."/>
            <person name="Pan Y."/>
            <person name="Xia L."/>
            <person name="Li J."/>
            <person name="Zhao F."/>
            <person name="Cao W."/>
        </authorList>
    </citation>
    <scope>NUCLEOTIDE SEQUENCE</scope>
    <source>
        <strain evidence="1">Hyas-2018</strain>
    </source>
</reference>
<name>A0ACB7RUX5_HYAAI</name>
<accession>A0ACB7RUX5</accession>
<comment type="caution">
    <text evidence="1">The sequence shown here is derived from an EMBL/GenBank/DDBJ whole genome shotgun (WGS) entry which is preliminary data.</text>
</comment>
<keyword evidence="2" id="KW-1185">Reference proteome</keyword>
<sequence>MAPAMRAIVRRFEPASTRSTVLDPLQHADYFGIGKILSMRELFDARVHLGHKEGLLNDFMKPYLFGSRLGYLVIDLEKTFDHLFPRTQLCGTHCLQGWHHLICHQAPAG</sequence>
<organism evidence="1 2">
    <name type="scientific">Hyalomma asiaticum</name>
    <name type="common">Tick</name>
    <dbReference type="NCBI Taxonomy" id="266040"/>
    <lineage>
        <taxon>Eukaryota</taxon>
        <taxon>Metazoa</taxon>
        <taxon>Ecdysozoa</taxon>
        <taxon>Arthropoda</taxon>
        <taxon>Chelicerata</taxon>
        <taxon>Arachnida</taxon>
        <taxon>Acari</taxon>
        <taxon>Parasitiformes</taxon>
        <taxon>Ixodida</taxon>
        <taxon>Ixodoidea</taxon>
        <taxon>Ixodidae</taxon>
        <taxon>Hyalomminae</taxon>
        <taxon>Hyalomma</taxon>
    </lineage>
</organism>